<dbReference type="Pfam" id="PF06054">
    <property type="entry name" value="CoiA_nuc"/>
    <property type="match status" value="1"/>
</dbReference>
<evidence type="ECO:0000259" key="3">
    <source>
        <dbReference type="Pfam" id="PF25166"/>
    </source>
</evidence>
<feature type="domain" description="Competence protein CoiA C-terminal" evidence="3">
    <location>
        <begin position="225"/>
        <end position="340"/>
    </location>
</feature>
<accession>A0ABM8IJT7</accession>
<evidence type="ECO:0000259" key="2">
    <source>
        <dbReference type="Pfam" id="PF25164"/>
    </source>
</evidence>
<dbReference type="Pfam" id="PF25166">
    <property type="entry name" value="CoiA_C"/>
    <property type="match status" value="1"/>
</dbReference>
<proteinExistence type="predicted"/>
<dbReference type="Proteomes" id="UP001432099">
    <property type="component" value="Chromosome"/>
</dbReference>
<feature type="domain" description="Competence protein CoiA-like N-terminal" evidence="2">
    <location>
        <begin position="14"/>
        <end position="57"/>
    </location>
</feature>
<dbReference type="InterPro" id="IPR057253">
    <property type="entry name" value="CoiA-like_N"/>
</dbReference>
<reference evidence="4" key="1">
    <citation type="journal article" date="2024" name="Int. J. Syst. Evol. Microbiol.">
        <title>Turicibacter faecis sp. nov., isolated from faeces of heart failure mouse model.</title>
        <authorList>
            <person name="Imamura Y."/>
            <person name="Motooka D."/>
            <person name="Nakajima Y."/>
            <person name="Ito S."/>
            <person name="Kitakaze M."/>
            <person name="Iida T."/>
            <person name="Nakamura S."/>
        </authorList>
    </citation>
    <scope>NUCLEOTIDE SEQUENCE</scope>
    <source>
        <strain evidence="4">TC023</strain>
    </source>
</reference>
<dbReference type="InterPro" id="IPR057252">
    <property type="entry name" value="CoiA_C"/>
</dbReference>
<evidence type="ECO:0008006" key="6">
    <source>
        <dbReference type="Google" id="ProtNLM"/>
    </source>
</evidence>
<gene>
    <name evidence="4" type="ORF">T23_16190</name>
</gene>
<protein>
    <recommendedName>
        <fullName evidence="6">Competence protein CoiA</fullName>
    </recommendedName>
</protein>
<feature type="domain" description="Competence protein CoiA nuclease-like" evidence="1">
    <location>
        <begin position="65"/>
        <end position="213"/>
    </location>
</feature>
<organism evidence="4 5">
    <name type="scientific">Turicibacter faecis</name>
    <dbReference type="NCBI Taxonomy" id="2963365"/>
    <lineage>
        <taxon>Bacteria</taxon>
        <taxon>Bacillati</taxon>
        <taxon>Bacillota</taxon>
        <taxon>Erysipelotrichia</taxon>
        <taxon>Erysipelotrichales</taxon>
        <taxon>Turicibacteraceae</taxon>
        <taxon>Turicibacter</taxon>
    </lineage>
</organism>
<dbReference type="EMBL" id="AP028127">
    <property type="protein sequence ID" value="BEH91517.1"/>
    <property type="molecule type" value="Genomic_DNA"/>
</dbReference>
<name>A0ABM8IJT7_9FIRM</name>
<evidence type="ECO:0000259" key="1">
    <source>
        <dbReference type="Pfam" id="PF06054"/>
    </source>
</evidence>
<sequence>MLRARQNDVLIDLTKISSQQLPHLKLTKHFSCPYCGAPVILRQGSKRRAHFAHQTPCRFGEHESESEAHLMSKEILREWLIDCGAKKVEVEYRLPSGNRIADLYFEWDGKAYAFEIQKSMMSPEVFQQRISDYRHARVEVIWIFIGELNRLKTTYRVNRVMRLQKEQPLIHLNWRERKVTIFNQIVWMNQREIEAIRKTFSLDQLTIQQVVEDDQLRVNRRLEDWLALKKDFRCHKFAAYQRKEYALLRLCAPFLINLSLLPSVIGWPIEGAVYTKPLFIWQAYVVLCIMSEYKEQDVFTLSDIQKKLKGLYRLKEGPHCLVGLKCYLDLLVHFGMLKSQFGYFEYVKRPRLYAQLDPYLIEDAQLGERWKQIKDFS</sequence>
<evidence type="ECO:0000313" key="4">
    <source>
        <dbReference type="EMBL" id="BEH91517.1"/>
    </source>
</evidence>
<evidence type="ECO:0000313" key="5">
    <source>
        <dbReference type="Proteomes" id="UP001432099"/>
    </source>
</evidence>
<dbReference type="Pfam" id="PF25164">
    <property type="entry name" value="CoiA_N"/>
    <property type="match status" value="1"/>
</dbReference>
<dbReference type="InterPro" id="IPR010330">
    <property type="entry name" value="CoiA_nuc"/>
</dbReference>
<keyword evidence="5" id="KW-1185">Reference proteome</keyword>
<dbReference type="RefSeq" id="WP_161832158.1">
    <property type="nucleotide sequence ID" value="NZ_AP028127.1"/>
</dbReference>